<dbReference type="RefSeq" id="WP_208265648.1">
    <property type="nucleotide sequence ID" value="NZ_BAAAGM010000045.1"/>
</dbReference>
<keyword evidence="2" id="KW-0547">Nucleotide-binding</keyword>
<dbReference type="Pfam" id="PF13087">
    <property type="entry name" value="AAA_12"/>
    <property type="match status" value="1"/>
</dbReference>
<dbReference type="InterPro" id="IPR041679">
    <property type="entry name" value="DNA2/NAM7-like_C"/>
</dbReference>
<dbReference type="InterPro" id="IPR041677">
    <property type="entry name" value="DNA2/NAM7_AAA_11"/>
</dbReference>
<accession>A0ABS3QTK4</accession>
<evidence type="ECO:0000256" key="5">
    <source>
        <dbReference type="ARBA" id="ARBA00022840"/>
    </source>
</evidence>
<dbReference type="InterPro" id="IPR027417">
    <property type="entry name" value="P-loop_NTPase"/>
</dbReference>
<evidence type="ECO:0000256" key="4">
    <source>
        <dbReference type="ARBA" id="ARBA00022806"/>
    </source>
</evidence>
<evidence type="ECO:0000256" key="2">
    <source>
        <dbReference type="ARBA" id="ARBA00022741"/>
    </source>
</evidence>
<dbReference type="InterPro" id="IPR003593">
    <property type="entry name" value="AAA+_ATPase"/>
</dbReference>
<evidence type="ECO:0000313" key="7">
    <source>
        <dbReference type="EMBL" id="MBO2437308.1"/>
    </source>
</evidence>
<dbReference type="SMART" id="SM00382">
    <property type="entry name" value="AAA"/>
    <property type="match status" value="1"/>
</dbReference>
<dbReference type="EMBL" id="JAGEOK010000004">
    <property type="protein sequence ID" value="MBO2437308.1"/>
    <property type="molecule type" value="Genomic_DNA"/>
</dbReference>
<dbReference type="PANTHER" id="PTHR43788:SF8">
    <property type="entry name" value="DNA-BINDING PROTEIN SMUBP-2"/>
    <property type="match status" value="1"/>
</dbReference>
<dbReference type="CDD" id="cd18808">
    <property type="entry name" value="SF1_C_Upf1"/>
    <property type="match status" value="1"/>
</dbReference>
<gene>
    <name evidence="7" type="ORF">J4557_07225</name>
</gene>
<evidence type="ECO:0000259" key="6">
    <source>
        <dbReference type="SMART" id="SM00382"/>
    </source>
</evidence>
<evidence type="ECO:0000313" key="8">
    <source>
        <dbReference type="Proteomes" id="UP000666915"/>
    </source>
</evidence>
<keyword evidence="8" id="KW-1185">Reference proteome</keyword>
<dbReference type="Gene3D" id="3.40.50.300">
    <property type="entry name" value="P-loop containing nucleotide triphosphate hydrolases"/>
    <property type="match status" value="3"/>
</dbReference>
<dbReference type="Proteomes" id="UP000666915">
    <property type="component" value="Unassembled WGS sequence"/>
</dbReference>
<keyword evidence="5" id="KW-0067">ATP-binding</keyword>
<organism evidence="7 8">
    <name type="scientific">Actinomadura nitritigenes</name>
    <dbReference type="NCBI Taxonomy" id="134602"/>
    <lineage>
        <taxon>Bacteria</taxon>
        <taxon>Bacillati</taxon>
        <taxon>Actinomycetota</taxon>
        <taxon>Actinomycetes</taxon>
        <taxon>Streptosporangiales</taxon>
        <taxon>Thermomonosporaceae</taxon>
        <taxon>Actinomadura</taxon>
    </lineage>
</organism>
<evidence type="ECO:0000256" key="1">
    <source>
        <dbReference type="ARBA" id="ARBA00007913"/>
    </source>
</evidence>
<keyword evidence="3" id="KW-0378">Hydrolase</keyword>
<dbReference type="SUPFAM" id="SSF52540">
    <property type="entry name" value="P-loop containing nucleoside triphosphate hydrolases"/>
    <property type="match status" value="1"/>
</dbReference>
<reference evidence="7 8" key="1">
    <citation type="submission" date="2021-03" db="EMBL/GenBank/DDBJ databases">
        <authorList>
            <person name="Kanchanasin P."/>
            <person name="Saeng-In P."/>
            <person name="Phongsopitanun W."/>
            <person name="Yuki M."/>
            <person name="Kudo T."/>
            <person name="Ohkuma M."/>
            <person name="Tanasupawat S."/>
        </authorList>
    </citation>
    <scope>NUCLEOTIDE SEQUENCE [LARGE SCALE GENOMIC DNA]</scope>
    <source>
        <strain evidence="7 8">L46</strain>
    </source>
</reference>
<comment type="caution">
    <text evidence="7">The sequence shown here is derived from an EMBL/GenBank/DDBJ whole genome shotgun (WGS) entry which is preliminary data.</text>
</comment>
<name>A0ABS3QTK4_9ACTN</name>
<keyword evidence="4" id="KW-0347">Helicase</keyword>
<dbReference type="InterPro" id="IPR047187">
    <property type="entry name" value="SF1_C_Upf1"/>
</dbReference>
<dbReference type="PANTHER" id="PTHR43788">
    <property type="entry name" value="DNA2/NAM7 HELICASE FAMILY MEMBER"/>
    <property type="match status" value="1"/>
</dbReference>
<dbReference type="InterPro" id="IPR050534">
    <property type="entry name" value="Coronavir_polyprotein_1ab"/>
</dbReference>
<proteinExistence type="inferred from homology"/>
<comment type="similarity">
    <text evidence="1">Belongs to the DNA2/NAM7 helicase family.</text>
</comment>
<feature type="domain" description="AAA+ ATPase" evidence="6">
    <location>
        <begin position="469"/>
        <end position="857"/>
    </location>
</feature>
<dbReference type="Pfam" id="PF13086">
    <property type="entry name" value="AAA_11"/>
    <property type="match status" value="2"/>
</dbReference>
<protein>
    <submittedName>
        <fullName evidence="7">AAA family ATPase</fullName>
    </submittedName>
</protein>
<evidence type="ECO:0000256" key="3">
    <source>
        <dbReference type="ARBA" id="ARBA00022801"/>
    </source>
</evidence>
<sequence>MSAAMVRPQAERLASALPVPPQFAWIELPSGITGDGMKGCEISLVRLGPTITVTQHGHDGTEHEYLARGRTETDNDVLFSLVTENGPVAAFVKDVSDGWLRLGIHEIAGRYAWGELRVGADERVFGAVRKIEGEDAPRGARRVLKWLTDNLTFQTPTGPRLIVILAPEQDGTRPASVRLRGDGIAAQLREIDGEWLLESVHRDASQVHHRDRVAFVHAEVEFFDATMRGQLEQHKRDEIERFRRDQQDKSFLALWQRYQDMENRNSLRRMADFGYLQYSSWRYLDDAEDIIRFTVIGGGGRVFQRLQEELDADQEVQLECAVELPEVLGGGARMAGSGGLLEQDLAHGNEVGTVLHMDASSGAVDMRMVRRHRAPGQRADQVAHPPRQGFLHIGVWGDRRRLERRRRALRRLLNREVPLPQLLLLLQGKPGRGKDPSRAIPAMSEAAAKCFKKPPNEMQKLALETALNTPDIAVIQGPPGTGKTQLIAALQVRLAEEGRRSATVSRSMLLTSYQHAAVDNLVERSTVRGLPALKIDSQDRGSTAHIEQWRTRTIAALSHDLADTAEGRLAAAIRLVARRTAAYCAAPEPTEDLAPLIEEVAGHVDGLVSDPLRERLEALGMELRAAGRTAALRADSRRESTLRAVRGVRCVPVAFADDGPQMAAAALQHLQRLPAADDAHLDLLERAADWIAAEPPNFLGDLATVRDQLLDRLTRGADRLVRPAVREDVVDRLNEVIEDLEERRGAGAEGVEAALVEFLGALEGDPEAVLATLRLYTTSLAATCQQADSRAVREAKDEEESLFDTVIVDEAARANPLDLLIPLTLAARRVILVGDQNQLPHMLEPDVERELRVGGDDTLAMLRESLFGRLFTLLHEQDTGGRRAVRLNAQYRMHPILGDFVGKHFYGGGLKSPNGAEGFAHGLEGYRDRPAAWLNVPNSAGREHAGQSKARPAEARAIAAELQRHVLSRPDLTFGVISFYSAQVRLIWEELVRVGLAEPARDGYRTTDAVGERLHVGTVDAFQGKEFDVVFLSVTRSSPIPSFEMGDTNPERPHVRYEMWVRRAYGHLLLRNRLCVAMSRQQRLLVVVGDDAMFINAVVPPGVRPFADFRELCSPGSASGILLGERG</sequence>